<dbReference type="Pfam" id="PF01047">
    <property type="entry name" value="MarR"/>
    <property type="match status" value="1"/>
</dbReference>
<dbReference type="PANTHER" id="PTHR33164">
    <property type="entry name" value="TRANSCRIPTIONAL REGULATOR, MARR FAMILY"/>
    <property type="match status" value="1"/>
</dbReference>
<keyword evidence="2" id="KW-0238">DNA-binding</keyword>
<evidence type="ECO:0000256" key="1">
    <source>
        <dbReference type="ARBA" id="ARBA00023015"/>
    </source>
</evidence>
<evidence type="ECO:0000256" key="3">
    <source>
        <dbReference type="ARBA" id="ARBA00023163"/>
    </source>
</evidence>
<dbReference type="SUPFAM" id="SSF46785">
    <property type="entry name" value="Winged helix' DNA-binding domain"/>
    <property type="match status" value="1"/>
</dbReference>
<dbReference type="PROSITE" id="PS01117">
    <property type="entry name" value="HTH_MARR_1"/>
    <property type="match status" value="1"/>
</dbReference>
<name>A0A8J3T0F1_9ACTN</name>
<evidence type="ECO:0000256" key="2">
    <source>
        <dbReference type="ARBA" id="ARBA00023125"/>
    </source>
</evidence>
<reference evidence="5" key="1">
    <citation type="submission" date="2021-01" db="EMBL/GenBank/DDBJ databases">
        <title>Whole genome shotgun sequence of Planobispora takensis NBRC 109077.</title>
        <authorList>
            <person name="Komaki H."/>
            <person name="Tamura T."/>
        </authorList>
    </citation>
    <scope>NUCLEOTIDE SEQUENCE</scope>
    <source>
        <strain evidence="5">NBRC 109077</strain>
    </source>
</reference>
<dbReference type="PROSITE" id="PS50995">
    <property type="entry name" value="HTH_MARR_2"/>
    <property type="match status" value="1"/>
</dbReference>
<dbReference type="InterPro" id="IPR000835">
    <property type="entry name" value="HTH_MarR-typ"/>
</dbReference>
<evidence type="ECO:0000313" key="5">
    <source>
        <dbReference type="EMBL" id="GII01695.1"/>
    </source>
</evidence>
<dbReference type="RefSeq" id="WP_203876072.1">
    <property type="nucleotide sequence ID" value="NZ_BOOK01000027.1"/>
</dbReference>
<dbReference type="SMART" id="SM00347">
    <property type="entry name" value="HTH_MARR"/>
    <property type="match status" value="1"/>
</dbReference>
<dbReference type="InterPro" id="IPR036390">
    <property type="entry name" value="WH_DNA-bd_sf"/>
</dbReference>
<protein>
    <submittedName>
        <fullName evidence="5">MarR family transcriptional regulator</fullName>
    </submittedName>
</protein>
<dbReference type="PANTHER" id="PTHR33164:SF99">
    <property type="entry name" value="MARR FAMILY REGULATORY PROTEIN"/>
    <property type="match status" value="1"/>
</dbReference>
<keyword evidence="3" id="KW-0804">Transcription</keyword>
<dbReference type="GO" id="GO:0006950">
    <property type="term" value="P:response to stress"/>
    <property type="evidence" value="ECO:0007669"/>
    <property type="project" value="TreeGrafter"/>
</dbReference>
<dbReference type="InterPro" id="IPR023187">
    <property type="entry name" value="Tscrpt_reg_MarR-type_CS"/>
</dbReference>
<feature type="domain" description="HTH marR-type" evidence="4">
    <location>
        <begin position="4"/>
        <end position="134"/>
    </location>
</feature>
<dbReference type="GO" id="GO:0003700">
    <property type="term" value="F:DNA-binding transcription factor activity"/>
    <property type="evidence" value="ECO:0007669"/>
    <property type="project" value="InterPro"/>
</dbReference>
<comment type="caution">
    <text evidence="5">The sequence shown here is derived from an EMBL/GenBank/DDBJ whole genome shotgun (WGS) entry which is preliminary data.</text>
</comment>
<dbReference type="InterPro" id="IPR036388">
    <property type="entry name" value="WH-like_DNA-bd_sf"/>
</dbReference>
<evidence type="ECO:0000259" key="4">
    <source>
        <dbReference type="PROSITE" id="PS50995"/>
    </source>
</evidence>
<dbReference type="PRINTS" id="PR00598">
    <property type="entry name" value="HTHMARR"/>
</dbReference>
<evidence type="ECO:0000313" key="6">
    <source>
        <dbReference type="Proteomes" id="UP000634476"/>
    </source>
</evidence>
<keyword evidence="6" id="KW-1185">Reference proteome</keyword>
<dbReference type="EMBL" id="BOOK01000027">
    <property type="protein sequence ID" value="GII01695.1"/>
    <property type="molecule type" value="Genomic_DNA"/>
</dbReference>
<sequence length="163" mass="17758">MNVTGEVVALMGEVAARYNRRYEEAAGRHRLTALQAKMLVLIAAGPLPMRRIARLFNCDPSNVTGIVDRLEGRGLLRREADPADRRVKNITLTPDGRRAVTELRRSLGFAAAPLGALEESERIQLRDLLKKMLAADETAGETVREIADGTAGEAAEEAGPLTR</sequence>
<dbReference type="InterPro" id="IPR039422">
    <property type="entry name" value="MarR/SlyA-like"/>
</dbReference>
<dbReference type="Proteomes" id="UP000634476">
    <property type="component" value="Unassembled WGS sequence"/>
</dbReference>
<gene>
    <name evidence="5" type="ORF">Pta02_37030</name>
</gene>
<keyword evidence="1" id="KW-0805">Transcription regulation</keyword>
<dbReference type="GO" id="GO:0003677">
    <property type="term" value="F:DNA binding"/>
    <property type="evidence" value="ECO:0007669"/>
    <property type="project" value="UniProtKB-KW"/>
</dbReference>
<dbReference type="AlphaFoldDB" id="A0A8J3T0F1"/>
<dbReference type="Gene3D" id="1.10.10.10">
    <property type="entry name" value="Winged helix-like DNA-binding domain superfamily/Winged helix DNA-binding domain"/>
    <property type="match status" value="1"/>
</dbReference>
<accession>A0A8J3T0F1</accession>
<proteinExistence type="predicted"/>
<organism evidence="5 6">
    <name type="scientific">Planobispora takensis</name>
    <dbReference type="NCBI Taxonomy" id="1367882"/>
    <lineage>
        <taxon>Bacteria</taxon>
        <taxon>Bacillati</taxon>
        <taxon>Actinomycetota</taxon>
        <taxon>Actinomycetes</taxon>
        <taxon>Streptosporangiales</taxon>
        <taxon>Streptosporangiaceae</taxon>
        <taxon>Planobispora</taxon>
    </lineage>
</organism>